<dbReference type="GO" id="GO:0034198">
    <property type="term" value="P:cellular response to amino acid starvation"/>
    <property type="evidence" value="ECO:0007669"/>
    <property type="project" value="TreeGrafter"/>
</dbReference>
<keyword evidence="2" id="KW-0677">Repeat</keyword>
<dbReference type="PROSITE" id="PS00678">
    <property type="entry name" value="WD_REPEATS_1"/>
    <property type="match status" value="2"/>
</dbReference>
<feature type="compositionally biased region" description="Basic and acidic residues" evidence="4">
    <location>
        <begin position="686"/>
        <end position="695"/>
    </location>
</feature>
<dbReference type="Pfam" id="PF00400">
    <property type="entry name" value="WD40"/>
    <property type="match status" value="1"/>
</dbReference>
<dbReference type="Proteomes" id="UP000620124">
    <property type="component" value="Unassembled WGS sequence"/>
</dbReference>
<gene>
    <name evidence="6" type="ORF">MVEN_01091300</name>
</gene>
<feature type="region of interest" description="Disordered" evidence="4">
    <location>
        <begin position="91"/>
        <end position="159"/>
    </location>
</feature>
<feature type="region of interest" description="Disordered" evidence="4">
    <location>
        <begin position="1362"/>
        <end position="1420"/>
    </location>
</feature>
<dbReference type="InterPro" id="IPR036322">
    <property type="entry name" value="WD40_repeat_dom_sf"/>
</dbReference>
<feature type="region of interest" description="Disordered" evidence="4">
    <location>
        <begin position="551"/>
        <end position="608"/>
    </location>
</feature>
<feature type="repeat" description="WD" evidence="3">
    <location>
        <begin position="376"/>
        <end position="410"/>
    </location>
</feature>
<dbReference type="Pfam" id="PF17120">
    <property type="entry name" value="zf-RING_16"/>
    <property type="match status" value="1"/>
</dbReference>
<dbReference type="GO" id="GO:0035859">
    <property type="term" value="C:Seh1-associated complex"/>
    <property type="evidence" value="ECO:0007669"/>
    <property type="project" value="TreeGrafter"/>
</dbReference>
<comment type="caution">
    <text evidence="6">The sequence shown here is derived from an EMBL/GenBank/DDBJ whole genome shotgun (WGS) entry which is preliminary data.</text>
</comment>
<evidence type="ECO:0000313" key="6">
    <source>
        <dbReference type="EMBL" id="KAF7354044.1"/>
    </source>
</evidence>
<protein>
    <submittedName>
        <fullName evidence="6">WD-REPEATS-REGION domain-containing protein</fullName>
    </submittedName>
</protein>
<sequence>MSRRLDDREPPTHRARVPSSSSAVNFAPPPIAGRRPSWIGATPVAGGSTSGMGFDGTGRRPSWTPAPLEAGTPTAASLHAIKSGKRRLFYPAHPEPEEDEPESAGSNGTGSGSGSDDNANWNRNGAGSGSGEGEGAGGESGRGEGAGTGESSEEASNFRVGMQIDMKTLVGDAVGNMSISPTSRDIVLAARRGLFIIDLESPLSVPRFLPQGGTWDVADVQWNPHKSRAEYVVSTSSEKLLIWNLLLPSPSYPFPTAAPSLNNANKTAAPSASSASAPSSIAHVLHAHYRAITDINWHPAEGERDVVASTGIDSWIWAWDLRAAAGGRAVFGLSAFNAGGTQVKWNRQDPHLLASSHAGEVLIWDRRKGSLPRTRLRAHRSKIYGIDWSPSMRDELVTCALDGEIKVWDVGATAGGALYGVRSISLVLDVLRPFFPSSPSCRIGLPTDTSRRVWAPAPALGAARTARQTTTCTHRITIAANFSPSLLRYNTYGHGHYAGQHAPTHTPAHTIRTAHPVWRARHLPFGRGVLSLPQRGGTGLGMYAFGMTPARMRAGSGASQQRTQARKRRRNEDSDDSDSEDEARRRQWVGGEEAGVGEEDAGWGGDEPVEVFEGHTDVVKEFVWRRGGDGTAFQLITWSKDRTLRFWPKVGYVRPPEPLAGATLPGSTPTPATTMLVNVLSGAAPDTEKKEKEKASPPAPTFSFRNPPPPETLDQSILNGNALGLTSPHVPALSAPIGARSILAGVRAGAPVGNTKQTHTQALDARRDARPPPGPLLSAAVGSIRMSRGTAGGRRVGMDALNALTWLSSVKEVAGGGGGERSSSGGRGGGSSGGVSDFERGDSVVGLARKRSDSRGRGLFEEGQGQSLQDELTSVINKLVSAKIKLEKHDLTKKRTCTLGLHGPWGESSSVFIRITFTFPKDYPHGTHPRGTPTVELERNPLISLKNRAFILRRLRALRERQRPCLEACLRFLSEGEKAGAPHPMDSGSSDEGEDKDTRKSRDLTVALLRSHKNLAEPRTSQGTFGPNGELVCFFRAPPRIVRHVLRDASISASPAKTVSDIPTTAHDSVDLSAEQAAPRVFRSPALIADAVRRLSLAATDRVVKPLDPRRPQDGDHILRIMTNLLTFSHDTSQHHRDSESSRQRGDEGLRSSSFAYPAPRRSTVFITNTTHISGGDRKVATGYVFEAETLALLCQKNAEVARDHGRYDHERIFKILQALFPSYGDSCSAARGSNSLVVKMVSRIHSELCRLKDLQMLSMMSMIVLQGCRTTRPTTTTKSPELRGTPTPKYAAMDYFSISRSSSGGNTGRVSPVSPTWPRLTASPPVSSGQAPLSTSNSSRGSWSSLFNAGSVRQFMSGMQDSLKDGLTTPSEPPATSTIPVPKVDRISRGPDSPLPRRRAYWRDSGLPSPSSVSKSWNEATSPAVKHAVSFSSAGHRRPVVSRTNTRKDAIHEARVVLLDLPAGDKSDAFPAEKITEFMNHVYIYADVLFSWQLFHKRLELLKSVNYTDTAANGEQHGIGMIRTCTTCGEMVEQGKNACRNCARPCGMPHCTVCRLPVKGLSRSCLRCFHVTHISCWRHLDVPICPSGCGCLCDNRGFAHGAPFASLPPSSTPITPPRPFKDPT</sequence>
<keyword evidence="1 3" id="KW-0853">WD repeat</keyword>
<reference evidence="6" key="1">
    <citation type="submission" date="2020-05" db="EMBL/GenBank/DDBJ databases">
        <title>Mycena genomes resolve the evolution of fungal bioluminescence.</title>
        <authorList>
            <person name="Tsai I.J."/>
        </authorList>
    </citation>
    <scope>NUCLEOTIDE SEQUENCE</scope>
    <source>
        <strain evidence="6">CCC161011</strain>
    </source>
</reference>
<dbReference type="PROSITE" id="PS50082">
    <property type="entry name" value="WD_REPEATS_2"/>
    <property type="match status" value="1"/>
</dbReference>
<feature type="compositionally biased region" description="Polar residues" evidence="4">
    <location>
        <begin position="1325"/>
        <end position="1334"/>
    </location>
</feature>
<dbReference type="PANTHER" id="PTHR46170:SF1">
    <property type="entry name" value="GATOR COMPLEX PROTEIN WDR59"/>
    <property type="match status" value="1"/>
</dbReference>
<feature type="region of interest" description="Disordered" evidence="4">
    <location>
        <begin position="684"/>
        <end position="717"/>
    </location>
</feature>
<accession>A0A8H6Y7V7</accession>
<dbReference type="GO" id="GO:1904263">
    <property type="term" value="P:positive regulation of TORC1 signaling"/>
    <property type="evidence" value="ECO:0007669"/>
    <property type="project" value="TreeGrafter"/>
</dbReference>
<dbReference type="InterPro" id="IPR019775">
    <property type="entry name" value="WD40_repeat_CS"/>
</dbReference>
<evidence type="ECO:0000256" key="3">
    <source>
        <dbReference type="PROSITE-ProRule" id="PRU00221"/>
    </source>
</evidence>
<dbReference type="InterPro" id="IPR049567">
    <property type="entry name" value="WDR59-like"/>
</dbReference>
<evidence type="ECO:0000256" key="1">
    <source>
        <dbReference type="ARBA" id="ARBA00022574"/>
    </source>
</evidence>
<evidence type="ECO:0000313" key="7">
    <source>
        <dbReference type="Proteomes" id="UP000620124"/>
    </source>
</evidence>
<dbReference type="CDD" id="cd16488">
    <property type="entry name" value="mRING-H2-C3H3C2_Mio-like"/>
    <property type="match status" value="1"/>
</dbReference>
<dbReference type="SMART" id="SM00320">
    <property type="entry name" value="WD40"/>
    <property type="match status" value="5"/>
</dbReference>
<feature type="compositionally biased region" description="Basic and acidic residues" evidence="4">
    <location>
        <begin position="850"/>
        <end position="860"/>
    </location>
</feature>
<dbReference type="PROSITE" id="PS50294">
    <property type="entry name" value="WD_REPEATS_REGION"/>
    <property type="match status" value="1"/>
</dbReference>
<feature type="compositionally biased region" description="Gly residues" evidence="4">
    <location>
        <begin position="814"/>
        <end position="833"/>
    </location>
</feature>
<feature type="region of interest" description="Disordered" evidence="4">
    <location>
        <begin position="750"/>
        <end position="782"/>
    </location>
</feature>
<dbReference type="InterPro" id="IPR015943">
    <property type="entry name" value="WD40/YVTN_repeat-like_dom_sf"/>
</dbReference>
<dbReference type="OrthoDB" id="311712at2759"/>
<dbReference type="Gene3D" id="2.130.10.10">
    <property type="entry name" value="YVTN repeat-like/Quinoprotein amine dehydrogenase"/>
    <property type="match status" value="1"/>
</dbReference>
<feature type="compositionally biased region" description="Low complexity" evidence="4">
    <location>
        <begin position="1406"/>
        <end position="1417"/>
    </location>
</feature>
<proteinExistence type="predicted"/>
<dbReference type="InterPro" id="IPR001680">
    <property type="entry name" value="WD40_rpt"/>
</dbReference>
<feature type="region of interest" description="Disordered" evidence="4">
    <location>
        <begin position="1302"/>
        <end position="1343"/>
    </location>
</feature>
<feature type="domain" description="WDR59/RTC1-like RING zinc finger" evidence="5">
    <location>
        <begin position="1551"/>
        <end position="1596"/>
    </location>
</feature>
<feature type="compositionally biased region" description="Basic and acidic residues" evidence="4">
    <location>
        <begin position="1"/>
        <end position="12"/>
    </location>
</feature>
<dbReference type="GO" id="GO:0005774">
    <property type="term" value="C:vacuolar membrane"/>
    <property type="evidence" value="ECO:0007669"/>
    <property type="project" value="TreeGrafter"/>
</dbReference>
<dbReference type="InterPro" id="IPR049566">
    <property type="entry name" value="WDR59_RTC1-like_RING_Znf"/>
</dbReference>
<feature type="compositionally biased region" description="Gly residues" evidence="4">
    <location>
        <begin position="126"/>
        <end position="148"/>
    </location>
</feature>
<feature type="compositionally biased region" description="Polar residues" evidence="4">
    <location>
        <begin position="1369"/>
        <end position="1380"/>
    </location>
</feature>
<dbReference type="GO" id="GO:0035591">
    <property type="term" value="F:signaling adaptor activity"/>
    <property type="evidence" value="ECO:0007669"/>
    <property type="project" value="TreeGrafter"/>
</dbReference>
<feature type="compositionally biased region" description="Basic and acidic residues" evidence="4">
    <location>
        <begin position="1132"/>
        <end position="1150"/>
    </location>
</feature>
<feature type="region of interest" description="Disordered" evidence="4">
    <location>
        <begin position="1130"/>
        <end position="1155"/>
    </location>
</feature>
<evidence type="ECO:0000259" key="5">
    <source>
        <dbReference type="Pfam" id="PF17120"/>
    </source>
</evidence>
<evidence type="ECO:0000256" key="4">
    <source>
        <dbReference type="SAM" id="MobiDB-lite"/>
    </source>
</evidence>
<name>A0A8H6Y7V7_9AGAR</name>
<dbReference type="SUPFAM" id="SSF50978">
    <property type="entry name" value="WD40 repeat-like"/>
    <property type="match status" value="1"/>
</dbReference>
<feature type="region of interest" description="Disordered" evidence="4">
    <location>
        <begin position="1"/>
        <end position="76"/>
    </location>
</feature>
<keyword evidence="7" id="KW-1185">Reference proteome</keyword>
<feature type="region of interest" description="Disordered" evidence="4">
    <location>
        <begin position="978"/>
        <end position="1000"/>
    </location>
</feature>
<evidence type="ECO:0000256" key="2">
    <source>
        <dbReference type="ARBA" id="ARBA00022737"/>
    </source>
</evidence>
<feature type="region of interest" description="Disordered" evidence="4">
    <location>
        <begin position="813"/>
        <end position="864"/>
    </location>
</feature>
<dbReference type="PANTHER" id="PTHR46170">
    <property type="entry name" value="GATOR COMPLEX PROTEIN WDR59"/>
    <property type="match status" value="1"/>
</dbReference>
<organism evidence="6 7">
    <name type="scientific">Mycena venus</name>
    <dbReference type="NCBI Taxonomy" id="2733690"/>
    <lineage>
        <taxon>Eukaryota</taxon>
        <taxon>Fungi</taxon>
        <taxon>Dikarya</taxon>
        <taxon>Basidiomycota</taxon>
        <taxon>Agaricomycotina</taxon>
        <taxon>Agaricomycetes</taxon>
        <taxon>Agaricomycetidae</taxon>
        <taxon>Agaricales</taxon>
        <taxon>Marasmiineae</taxon>
        <taxon>Mycenaceae</taxon>
        <taxon>Mycena</taxon>
    </lineage>
</organism>
<dbReference type="EMBL" id="JACAZI010000008">
    <property type="protein sequence ID" value="KAF7354044.1"/>
    <property type="molecule type" value="Genomic_DNA"/>
</dbReference>